<protein>
    <submittedName>
        <fullName evidence="1">Uncharacterized protein</fullName>
    </submittedName>
</protein>
<sequence length="188" mass="21080">LGGLSEDADINKLRKVMVLLEAKEYDRARFIWCTTVLGKPETGEYDLYGSVESNLCDGCPALFVSKRPSTRNADRISARLLMQYRRIPGSLIAVALENSSLKYIHPHPASGLRRRLWKFSSASTSCEMIATEEHVADKPMEAFRSQPVLSEDLTVIGEKSCCAGTRRYLSRNIISYPVLLHVALSCRR</sequence>
<name>A0A0H5RCW1_9EUKA</name>
<proteinExistence type="predicted"/>
<evidence type="ECO:0000313" key="1">
    <source>
        <dbReference type="EMBL" id="CRZ06349.1"/>
    </source>
</evidence>
<dbReference type="AlphaFoldDB" id="A0A0H5RCW1"/>
<reference evidence="1" key="1">
    <citation type="submission" date="2015-04" db="EMBL/GenBank/DDBJ databases">
        <title>The genome sequence of the plant pathogenic Rhizarian Plasmodiophora brassicae reveals insights in its biotrophic life cycle and the origin of chitin synthesis.</title>
        <authorList>
            <person name="Schwelm A."/>
            <person name="Fogelqvist J."/>
            <person name="Knaust A."/>
            <person name="Julke S."/>
            <person name="Lilja T."/>
            <person name="Dhandapani V."/>
            <person name="Bonilla-Rosso G."/>
            <person name="Karlsson M."/>
            <person name="Shevchenko A."/>
            <person name="Choi S.R."/>
            <person name="Kim H.G."/>
            <person name="Park J.Y."/>
            <person name="Lim Y.P."/>
            <person name="Ludwig-Muller J."/>
            <person name="Dixelius C."/>
        </authorList>
    </citation>
    <scope>NUCLEOTIDE SEQUENCE</scope>
    <source>
        <tissue evidence="1">Potato root galls</tissue>
    </source>
</reference>
<dbReference type="EMBL" id="HACM01005907">
    <property type="protein sequence ID" value="CRZ06349.1"/>
    <property type="molecule type" value="Transcribed_RNA"/>
</dbReference>
<accession>A0A0H5RCW1</accession>
<feature type="non-terminal residue" evidence="1">
    <location>
        <position position="1"/>
    </location>
</feature>
<organism evidence="1">
    <name type="scientific">Spongospora subterranea</name>
    <dbReference type="NCBI Taxonomy" id="70186"/>
    <lineage>
        <taxon>Eukaryota</taxon>
        <taxon>Sar</taxon>
        <taxon>Rhizaria</taxon>
        <taxon>Endomyxa</taxon>
        <taxon>Phytomyxea</taxon>
        <taxon>Plasmodiophorida</taxon>
        <taxon>Plasmodiophoridae</taxon>
        <taxon>Spongospora</taxon>
    </lineage>
</organism>